<dbReference type="KEGG" id="arev:RVR_1193"/>
<dbReference type="RefSeq" id="WP_202232553.1">
    <property type="nucleotide sequence ID" value="NZ_AP018365.1"/>
</dbReference>
<reference evidence="1 2" key="1">
    <citation type="journal article" date="2010" name="J. Bacteriol.">
        <title>Biochemical characterization of a novel indole prenyltransferase from Streptomyces sp. SN-593.</title>
        <authorList>
            <person name="Takahashi S."/>
            <person name="Takagi H."/>
            <person name="Toyoda A."/>
            <person name="Uramoto M."/>
            <person name="Nogawa T."/>
            <person name="Ueki M."/>
            <person name="Sakaki Y."/>
            <person name="Osada H."/>
        </authorList>
    </citation>
    <scope>NUCLEOTIDE SEQUENCE [LARGE SCALE GENOMIC DNA]</scope>
    <source>
        <strain evidence="1 2">SN-593</strain>
    </source>
</reference>
<keyword evidence="2" id="KW-1185">Reference proteome</keyword>
<accession>A0A7U3VLZ9</accession>
<name>A0A7U3VLZ9_9ACTN</name>
<proteinExistence type="predicted"/>
<dbReference type="AlphaFoldDB" id="A0A7U3VLZ9"/>
<reference evidence="1 2" key="2">
    <citation type="journal article" date="2011" name="J. Antibiot.">
        <title>Furaquinocins I and J: novel polyketide isoprenoid hybrid compounds from Streptomyces reveromyceticus SN-593.</title>
        <authorList>
            <person name="Panthee S."/>
            <person name="Takahashi S."/>
            <person name="Takagi H."/>
            <person name="Nogawa T."/>
            <person name="Oowada E."/>
            <person name="Uramoto M."/>
            <person name="Osada H."/>
        </authorList>
    </citation>
    <scope>NUCLEOTIDE SEQUENCE [LARGE SCALE GENOMIC DNA]</scope>
    <source>
        <strain evidence="1 2">SN-593</strain>
    </source>
</reference>
<dbReference type="EMBL" id="AP018365">
    <property type="protein sequence ID" value="BBA96065.1"/>
    <property type="molecule type" value="Genomic_DNA"/>
</dbReference>
<gene>
    <name evidence="1" type="ORF">RVR_1193</name>
</gene>
<dbReference type="Proteomes" id="UP000595703">
    <property type="component" value="Chromosome"/>
</dbReference>
<evidence type="ECO:0000313" key="2">
    <source>
        <dbReference type="Proteomes" id="UP000595703"/>
    </source>
</evidence>
<evidence type="ECO:0000313" key="1">
    <source>
        <dbReference type="EMBL" id="BBA96065.1"/>
    </source>
</evidence>
<organism evidence="1 2">
    <name type="scientific">Actinacidiphila reveromycinica</name>
    <dbReference type="NCBI Taxonomy" id="659352"/>
    <lineage>
        <taxon>Bacteria</taxon>
        <taxon>Bacillati</taxon>
        <taxon>Actinomycetota</taxon>
        <taxon>Actinomycetes</taxon>
        <taxon>Kitasatosporales</taxon>
        <taxon>Streptomycetaceae</taxon>
        <taxon>Actinacidiphila</taxon>
    </lineage>
</organism>
<protein>
    <submittedName>
        <fullName evidence="1">Uncharacterized protein</fullName>
    </submittedName>
</protein>
<sequence>MTDKVASPMWQALNDLHTEVQKDLADVQASLKDADKRMAGGKGDVWVGATARGWAKDLTGAASDIVTQANGFAEYVSRELAAHPKEVTPAVADTERRVLAGRLR</sequence>
<reference evidence="1 2" key="4">
    <citation type="journal article" date="2020" name="Sci. Rep.">
        <title>beta-carboline chemical signals induce reveromycin production through a LuxR family regulator in Streptomyces sp. SN-593.</title>
        <authorList>
            <person name="Panthee S."/>
            <person name="Kito N."/>
            <person name="Hayashi T."/>
            <person name="Shimizu T."/>
            <person name="Ishikawa J."/>
            <person name="Hamamoto H."/>
            <person name="Osada H."/>
            <person name="Takahashi S."/>
        </authorList>
    </citation>
    <scope>NUCLEOTIDE SEQUENCE [LARGE SCALE GENOMIC DNA]</scope>
    <source>
        <strain evidence="1 2">SN-593</strain>
    </source>
</reference>
<reference evidence="1 2" key="3">
    <citation type="journal article" date="2011" name="Nat. Chem. Biol.">
        <title>Reveromycin A biosynthesis uses RevG and RevJ for stereospecific spiroacetal formation.</title>
        <authorList>
            <person name="Takahashi S."/>
            <person name="Toyoda A."/>
            <person name="Sekiyama Y."/>
            <person name="Takagi H."/>
            <person name="Nogawa T."/>
            <person name="Uramoto M."/>
            <person name="Suzuki R."/>
            <person name="Koshino H."/>
            <person name="Kumano T."/>
            <person name="Panthee S."/>
            <person name="Dairi T."/>
            <person name="Ishikawa J."/>
            <person name="Ikeda H."/>
            <person name="Sakaki Y."/>
            <person name="Osada H."/>
        </authorList>
    </citation>
    <scope>NUCLEOTIDE SEQUENCE [LARGE SCALE GENOMIC DNA]</scope>
    <source>
        <strain evidence="1 2">SN-593</strain>
    </source>
</reference>